<evidence type="ECO:0000256" key="1">
    <source>
        <dbReference type="SAM" id="Phobius"/>
    </source>
</evidence>
<sequence>MLKMIVLQLSIFVLIYIISCALFAAIVAIWISLRKHGHFIATFWEMFFEKFVEIINPLNWLDLF</sequence>
<keyword evidence="3" id="KW-1185">Reference proteome</keyword>
<proteinExistence type="predicted"/>
<comment type="caution">
    <text evidence="2">The sequence shown here is derived from an EMBL/GenBank/DDBJ whole genome shotgun (WGS) entry which is preliminary data.</text>
</comment>
<protein>
    <submittedName>
        <fullName evidence="2">Uncharacterized protein</fullName>
    </submittedName>
</protein>
<dbReference type="RefSeq" id="WP_118899877.1">
    <property type="nucleotide sequence ID" value="NZ_QOCR01000001.1"/>
</dbReference>
<dbReference type="AlphaFoldDB" id="A0A417ZJF4"/>
<gene>
    <name evidence="2" type="ORF">DS831_02000</name>
</gene>
<keyword evidence="1" id="KW-0472">Membrane</keyword>
<keyword evidence="1" id="KW-1133">Transmembrane helix</keyword>
<organism evidence="2 3">
    <name type="scientific">Bombilactobacillus bombi</name>
    <dbReference type="NCBI Taxonomy" id="1303590"/>
    <lineage>
        <taxon>Bacteria</taxon>
        <taxon>Bacillati</taxon>
        <taxon>Bacillota</taxon>
        <taxon>Bacilli</taxon>
        <taxon>Lactobacillales</taxon>
        <taxon>Lactobacillaceae</taxon>
        <taxon>Bombilactobacillus</taxon>
    </lineage>
</organism>
<dbReference type="EMBL" id="QOCR01000001">
    <property type="protein sequence ID" value="RHW52122.1"/>
    <property type="molecule type" value="Genomic_DNA"/>
</dbReference>
<evidence type="ECO:0000313" key="3">
    <source>
        <dbReference type="Proteomes" id="UP000284109"/>
    </source>
</evidence>
<feature type="transmembrane region" description="Helical" evidence="1">
    <location>
        <begin position="6"/>
        <end position="31"/>
    </location>
</feature>
<name>A0A417ZJF4_9LACO</name>
<evidence type="ECO:0000313" key="2">
    <source>
        <dbReference type="EMBL" id="RHW52122.1"/>
    </source>
</evidence>
<keyword evidence="1" id="KW-0812">Transmembrane</keyword>
<dbReference type="Proteomes" id="UP000284109">
    <property type="component" value="Unassembled WGS sequence"/>
</dbReference>
<reference evidence="2 3" key="1">
    <citation type="submission" date="2018-07" db="EMBL/GenBank/DDBJ databases">
        <title>Genome sequences of six Lactobacillus spp. isolated from bumble bee guts.</title>
        <authorList>
            <person name="Motta E.V.S."/>
            <person name="Moran N.A."/>
        </authorList>
    </citation>
    <scope>NUCLEOTIDE SEQUENCE [LARGE SCALE GENOMIC DNA]</scope>
    <source>
        <strain evidence="2 3">BI-1.1</strain>
    </source>
</reference>
<accession>A0A417ZJF4</accession>